<reference evidence="2 3" key="1">
    <citation type="submission" date="2020-07" db="EMBL/GenBank/DDBJ databases">
        <title>Endozoicomonas sp. nov., isolated from sediment.</title>
        <authorList>
            <person name="Gu T."/>
        </authorList>
    </citation>
    <scope>NUCLEOTIDE SEQUENCE [LARGE SCALE GENOMIC DNA]</scope>
    <source>
        <strain evidence="2 3">SM1973</strain>
    </source>
</reference>
<feature type="region of interest" description="Disordered" evidence="1">
    <location>
        <begin position="1"/>
        <end position="27"/>
    </location>
</feature>
<sequence length="48" mass="5487">MIIVQNQKEVEKVPQAGTTPSVPVKKRPEFQPMEVDLVNLKNQKNNNQ</sequence>
<evidence type="ECO:0000256" key="1">
    <source>
        <dbReference type="SAM" id="MobiDB-lite"/>
    </source>
</evidence>
<accession>A0A853ICX2</accession>
<comment type="caution">
    <text evidence="2">The sequence shown here is derived from an EMBL/GenBank/DDBJ whole genome shotgun (WGS) entry which is preliminary data.</text>
</comment>
<dbReference type="RefSeq" id="WP_180569057.1">
    <property type="nucleotide sequence ID" value="NZ_JACCKB010000020.1"/>
</dbReference>
<proteinExistence type="predicted"/>
<keyword evidence="3" id="KW-1185">Reference proteome</keyword>
<organism evidence="2 3">
    <name type="scientific">Spartinivicinus marinus</name>
    <dbReference type="NCBI Taxonomy" id="2994442"/>
    <lineage>
        <taxon>Bacteria</taxon>
        <taxon>Pseudomonadati</taxon>
        <taxon>Pseudomonadota</taxon>
        <taxon>Gammaproteobacteria</taxon>
        <taxon>Oceanospirillales</taxon>
        <taxon>Zooshikellaceae</taxon>
        <taxon>Spartinivicinus</taxon>
    </lineage>
</organism>
<protein>
    <submittedName>
        <fullName evidence="2">Uncharacterized protein</fullName>
    </submittedName>
</protein>
<dbReference type="EMBL" id="JACCKB010000020">
    <property type="protein sequence ID" value="NYZ67035.1"/>
    <property type="molecule type" value="Genomic_DNA"/>
</dbReference>
<evidence type="ECO:0000313" key="2">
    <source>
        <dbReference type="EMBL" id="NYZ67035.1"/>
    </source>
</evidence>
<evidence type="ECO:0000313" key="3">
    <source>
        <dbReference type="Proteomes" id="UP000569732"/>
    </source>
</evidence>
<dbReference type="AlphaFoldDB" id="A0A853ICX2"/>
<gene>
    <name evidence="2" type="ORF">H0A36_13525</name>
</gene>
<dbReference type="Proteomes" id="UP000569732">
    <property type="component" value="Unassembled WGS sequence"/>
</dbReference>
<name>A0A853ICX2_9GAMM</name>